<feature type="chain" id="PRO_5047334524" evidence="1">
    <location>
        <begin position="18"/>
        <end position="299"/>
    </location>
</feature>
<feature type="signal peptide" evidence="1">
    <location>
        <begin position="1"/>
        <end position="17"/>
    </location>
</feature>
<keyword evidence="3" id="KW-1185">Reference proteome</keyword>
<comment type="caution">
    <text evidence="2">The sequence shown here is derived from an EMBL/GenBank/DDBJ whole genome shotgun (WGS) entry which is preliminary data.</text>
</comment>
<sequence>MMWSKLSALAIVPAAVALVLHSIGCDGYYTCEDDGTCPGGPNIEIPEGFVGYGWMRVQEDIGPALDPCADGTMPARYVMDPPSDRRACQACSCLLSDEKTSCQLPELECWTEPTCESLELPVNVVSGECRPLKRYGKRQYCRTRGEPTPPSYEVVTGTPTPPWTQVLDVCQVPAAAGAFRATNEQLCIRAEGHDIECPPGWQVSRKAYENGSDGRQCTACACEVRCDWDGYLIFEDESCGNPHRTVRTDCREITKHRADYIFSVTTDAPVLFQRSTGGMSVGGEVTVEGPVTFCCKPTE</sequence>
<organism evidence="2 3">
    <name type="scientific">Polyangium sorediatum</name>
    <dbReference type="NCBI Taxonomy" id="889274"/>
    <lineage>
        <taxon>Bacteria</taxon>
        <taxon>Pseudomonadati</taxon>
        <taxon>Myxococcota</taxon>
        <taxon>Polyangia</taxon>
        <taxon>Polyangiales</taxon>
        <taxon>Polyangiaceae</taxon>
        <taxon>Polyangium</taxon>
    </lineage>
</organism>
<accession>A0ABT6NPP8</accession>
<evidence type="ECO:0000256" key="1">
    <source>
        <dbReference type="SAM" id="SignalP"/>
    </source>
</evidence>
<evidence type="ECO:0000313" key="3">
    <source>
        <dbReference type="Proteomes" id="UP001160301"/>
    </source>
</evidence>
<dbReference type="EMBL" id="JARZHI010000007">
    <property type="protein sequence ID" value="MDI1430160.1"/>
    <property type="molecule type" value="Genomic_DNA"/>
</dbReference>
<name>A0ABT6NPP8_9BACT</name>
<dbReference type="RefSeq" id="WP_136969413.1">
    <property type="nucleotide sequence ID" value="NZ_JARZHI010000007.1"/>
</dbReference>
<evidence type="ECO:0000313" key="2">
    <source>
        <dbReference type="EMBL" id="MDI1430160.1"/>
    </source>
</evidence>
<dbReference type="Proteomes" id="UP001160301">
    <property type="component" value="Unassembled WGS sequence"/>
</dbReference>
<keyword evidence="1" id="KW-0732">Signal</keyword>
<gene>
    <name evidence="2" type="ORF">QHF89_11660</name>
</gene>
<reference evidence="2 3" key="1">
    <citation type="submission" date="2023-04" db="EMBL/GenBank/DDBJ databases">
        <title>The genome sequence of Polyangium sorediatum DSM14670.</title>
        <authorList>
            <person name="Zhang X."/>
        </authorList>
    </citation>
    <scope>NUCLEOTIDE SEQUENCE [LARGE SCALE GENOMIC DNA]</scope>
    <source>
        <strain evidence="2 3">DSM 14670</strain>
    </source>
</reference>
<proteinExistence type="predicted"/>
<protein>
    <submittedName>
        <fullName evidence="2">Uncharacterized protein</fullName>
    </submittedName>
</protein>